<sequence>MLNEGGCVSLVSKVKVSVCVVTYNQEAFIGDCLDSIVNQKTDFDFEVIISDDCSTDKTAEIIQEYANKYDFIRPISRDFNVGAGANYFNAHSLAIGEYVCHCDGDDMFLPGKLQEQANLLDSHPLYSMSTHAVNVIGSDEIIGSAPGLPEVANVEELVTLGTYFVHSSVMYRRNLRPAYPKGFQAVDFYVYIDMAINGPIHLDKSVYGCYRKHSGGVSSNPLYKAKIESFYREAYELAIRLGVNEDVVRNAQVKNNMSFSLARCFNGDYIGFKQLILLTIEDYPYANSFHRFLHFTRHFSLIARGLNLAKKIKHKLLN</sequence>
<reference evidence="2 3" key="1">
    <citation type="submission" date="2018-04" db="EMBL/GenBank/DDBJ databases">
        <title>Genomic sequence of a freshwater isolate of Shewanella morhuae.</title>
        <authorList>
            <person name="Castillo D.E."/>
            <person name="Gram L."/>
        </authorList>
    </citation>
    <scope>NUCLEOTIDE SEQUENCE [LARGE SCALE GENOMIC DNA]</scope>
    <source>
        <strain evidence="2 3">CW7</strain>
    </source>
</reference>
<dbReference type="PANTHER" id="PTHR22916">
    <property type="entry name" value="GLYCOSYLTRANSFERASE"/>
    <property type="match status" value="1"/>
</dbReference>
<dbReference type="EMBL" id="PYSG01000002">
    <property type="protein sequence ID" value="PTA50725.1"/>
    <property type="molecule type" value="Genomic_DNA"/>
</dbReference>
<dbReference type="Gene3D" id="3.90.550.10">
    <property type="entry name" value="Spore Coat Polysaccharide Biosynthesis Protein SpsA, Chain A"/>
    <property type="match status" value="1"/>
</dbReference>
<accession>A0ABX5HV10</accession>
<evidence type="ECO:0000313" key="2">
    <source>
        <dbReference type="EMBL" id="PTA50725.1"/>
    </source>
</evidence>
<evidence type="ECO:0000259" key="1">
    <source>
        <dbReference type="Pfam" id="PF00535"/>
    </source>
</evidence>
<evidence type="ECO:0000313" key="3">
    <source>
        <dbReference type="Proteomes" id="UP000240506"/>
    </source>
</evidence>
<comment type="caution">
    <text evidence="2">The sequence shown here is derived from an EMBL/GenBank/DDBJ whole genome shotgun (WGS) entry which is preliminary data.</text>
</comment>
<gene>
    <name evidence="2" type="ORF">C9I43_09530</name>
</gene>
<dbReference type="Pfam" id="PF00535">
    <property type="entry name" value="Glycos_transf_2"/>
    <property type="match status" value="1"/>
</dbReference>
<name>A0ABX5HV10_9GAMM</name>
<keyword evidence="3" id="KW-1185">Reference proteome</keyword>
<dbReference type="InterPro" id="IPR001173">
    <property type="entry name" value="Glyco_trans_2-like"/>
</dbReference>
<dbReference type="Proteomes" id="UP000240506">
    <property type="component" value="Unassembled WGS sequence"/>
</dbReference>
<protein>
    <recommendedName>
        <fullName evidence="1">Glycosyltransferase 2-like domain-containing protein</fullName>
    </recommendedName>
</protein>
<organism evidence="2 3">
    <name type="scientific">Shewanella morhuae</name>
    <dbReference type="NCBI Taxonomy" id="365591"/>
    <lineage>
        <taxon>Bacteria</taxon>
        <taxon>Pseudomonadati</taxon>
        <taxon>Pseudomonadota</taxon>
        <taxon>Gammaproteobacteria</taxon>
        <taxon>Alteromonadales</taxon>
        <taxon>Shewanellaceae</taxon>
        <taxon>Shewanella</taxon>
    </lineage>
</organism>
<dbReference type="InterPro" id="IPR029044">
    <property type="entry name" value="Nucleotide-diphossugar_trans"/>
</dbReference>
<dbReference type="SUPFAM" id="SSF53448">
    <property type="entry name" value="Nucleotide-diphospho-sugar transferases"/>
    <property type="match status" value="1"/>
</dbReference>
<dbReference type="PANTHER" id="PTHR22916:SF71">
    <property type="entry name" value="GLYCOSYL TRANSFERASE"/>
    <property type="match status" value="1"/>
</dbReference>
<feature type="domain" description="Glycosyltransferase 2-like" evidence="1">
    <location>
        <begin position="17"/>
        <end position="130"/>
    </location>
</feature>
<proteinExistence type="predicted"/>